<reference evidence="2 3" key="2">
    <citation type="journal article" date="2014" name="PLoS ONE">
        <title>Evolution of mitochondria reconstructed from the energy metabolism of living bacteria.</title>
        <authorList>
            <person name="Degli Esposti M."/>
            <person name="Chouaia B."/>
            <person name="Comandatore F."/>
            <person name="Crotti E."/>
            <person name="Sassera D."/>
            <person name="Lievens P.M."/>
            <person name="Daffonchio D."/>
            <person name="Bandi C."/>
        </authorList>
    </citation>
    <scope>NUCLEOTIDE SEQUENCE [LARGE SCALE GENOMIC DNA]</scope>
    <source>
        <strain evidence="2 3">SF2.1</strain>
    </source>
</reference>
<keyword evidence="1" id="KW-1133">Transmembrane helix</keyword>
<gene>
    <name evidence="2" type="ORF">ASAP_2603</name>
</gene>
<dbReference type="RefSeq" id="WP_023978317.1">
    <property type="nucleotide sequence ID" value="NZ_CBLX010000023.1"/>
</dbReference>
<keyword evidence="1" id="KW-0472">Membrane</keyword>
<comment type="caution">
    <text evidence="2">The sequence shown here is derived from an EMBL/GenBank/DDBJ whole genome shotgun (WGS) entry which is preliminary data.</text>
</comment>
<feature type="transmembrane region" description="Helical" evidence="1">
    <location>
        <begin position="124"/>
        <end position="143"/>
    </location>
</feature>
<sequence>MERLDQGNDASVVRALPKQELLDSVQAAAHLGLTHGLFRTLHFFRCGPGVLTIRSKRLYRRSELDRLREQWCVSVLVRAEDRLSPAADMEDSHAPRSPYTSRPLPYRLDPLMRMLALRAIRHQIVISTFWVMGIIGGAICLILY</sequence>
<dbReference type="EMBL" id="CBLX010000023">
    <property type="protein sequence ID" value="CDG40648.1"/>
    <property type="molecule type" value="Genomic_DNA"/>
</dbReference>
<evidence type="ECO:0000313" key="3">
    <source>
        <dbReference type="Proteomes" id="UP000027583"/>
    </source>
</evidence>
<organism evidence="2 3">
    <name type="scientific">Asaia bogorensis</name>
    <dbReference type="NCBI Taxonomy" id="91915"/>
    <lineage>
        <taxon>Bacteria</taxon>
        <taxon>Pseudomonadati</taxon>
        <taxon>Pseudomonadota</taxon>
        <taxon>Alphaproteobacteria</taxon>
        <taxon>Acetobacterales</taxon>
        <taxon>Acetobacteraceae</taxon>
        <taxon>Asaia</taxon>
    </lineage>
</organism>
<reference evidence="2 3" key="1">
    <citation type="journal article" date="2014" name="Genome Biol. Evol.">
        <title>Acetic acid bacteria genomes reveal functional traits for adaptation to life in insect guts.</title>
        <authorList>
            <person name="Chouaia B."/>
            <person name="Gaiarsa S."/>
            <person name="Crotti E."/>
            <person name="Comandatore F."/>
            <person name="Degli Esposti M."/>
            <person name="Ricci I."/>
            <person name="Alma A."/>
            <person name="Favia G."/>
            <person name="Bandi C."/>
            <person name="Daffonchio D."/>
        </authorList>
    </citation>
    <scope>NUCLEOTIDE SEQUENCE [LARGE SCALE GENOMIC DNA]</scope>
    <source>
        <strain evidence="2 3">SF2.1</strain>
    </source>
</reference>
<proteinExistence type="predicted"/>
<protein>
    <submittedName>
        <fullName evidence="2">Uncharacterized protein</fullName>
    </submittedName>
</protein>
<name>A0A060QIZ0_9PROT</name>
<dbReference type="AlphaFoldDB" id="A0A060QIZ0"/>
<keyword evidence="1" id="KW-0812">Transmembrane</keyword>
<evidence type="ECO:0000313" key="2">
    <source>
        <dbReference type="EMBL" id="CDG40648.1"/>
    </source>
</evidence>
<dbReference type="Proteomes" id="UP000027583">
    <property type="component" value="Unassembled WGS sequence"/>
</dbReference>
<evidence type="ECO:0000256" key="1">
    <source>
        <dbReference type="SAM" id="Phobius"/>
    </source>
</evidence>
<accession>A0A060QIZ0</accession>